<comment type="caution">
    <text evidence="1">The sequence shown here is derived from an EMBL/GenBank/DDBJ whole genome shotgun (WGS) entry which is preliminary data.</text>
</comment>
<dbReference type="RefSeq" id="WP_394489076.1">
    <property type="nucleotide sequence ID" value="NZ_JBIGIA010000011.1"/>
</dbReference>
<evidence type="ECO:0000313" key="2">
    <source>
        <dbReference type="Proteomes" id="UP001606305"/>
    </source>
</evidence>
<dbReference type="Pfam" id="PF11142">
    <property type="entry name" value="DUF2917"/>
    <property type="match status" value="1"/>
</dbReference>
<accession>A0ABW7G8F1</accession>
<protein>
    <submittedName>
        <fullName evidence="1">DUF2917 domain-containing protein</fullName>
    </submittedName>
</protein>
<dbReference type="Proteomes" id="UP001606305">
    <property type="component" value="Unassembled WGS sequence"/>
</dbReference>
<evidence type="ECO:0000313" key="1">
    <source>
        <dbReference type="EMBL" id="MFG6458224.1"/>
    </source>
</evidence>
<proteinExistence type="predicted"/>
<gene>
    <name evidence="1" type="ORF">ACG00X_15400</name>
</gene>
<name>A0ABW7G8F1_9BURK</name>
<keyword evidence="2" id="KW-1185">Reference proteome</keyword>
<dbReference type="EMBL" id="JBIGIA010000011">
    <property type="protein sequence ID" value="MFG6458224.1"/>
    <property type="molecule type" value="Genomic_DNA"/>
</dbReference>
<reference evidence="1 2" key="1">
    <citation type="submission" date="2024-09" db="EMBL/GenBank/DDBJ databases">
        <title>Novel species of the genus Pelomonas and Roseateles isolated from streams.</title>
        <authorList>
            <person name="Lu H."/>
        </authorList>
    </citation>
    <scope>NUCLEOTIDE SEQUENCE [LARGE SCALE GENOMIC DNA]</scope>
    <source>
        <strain evidence="1 2">BYS96W</strain>
    </source>
</reference>
<dbReference type="InterPro" id="IPR021317">
    <property type="entry name" value="DUF2917"/>
</dbReference>
<sequence>MSDAQSVWHLAGGRALTLAGAAEARRLAVQRGRVWLTLSGTADRPAEDCWLAAGDAVALAPGQTAVLEGWPAAEFELLVPPGSAAPGRGLFGGRLFGGGLVGR</sequence>
<organism evidence="1 2">
    <name type="scientific">Pelomonas nitida</name>
    <dbReference type="NCBI Taxonomy" id="3299027"/>
    <lineage>
        <taxon>Bacteria</taxon>
        <taxon>Pseudomonadati</taxon>
        <taxon>Pseudomonadota</taxon>
        <taxon>Betaproteobacteria</taxon>
        <taxon>Burkholderiales</taxon>
        <taxon>Sphaerotilaceae</taxon>
        <taxon>Roseateles</taxon>
    </lineage>
</organism>